<gene>
    <name evidence="2" type="ORF">HNQ39_001163</name>
</gene>
<name>A0A7W9SMK8_ARMRO</name>
<accession>A0A7W9SMK8</accession>
<dbReference type="InterPro" id="IPR007497">
    <property type="entry name" value="SIMPL/DUF541"/>
</dbReference>
<protein>
    <submittedName>
        <fullName evidence="2">Uncharacterized protein YggE</fullName>
    </submittedName>
</protein>
<dbReference type="AlphaFoldDB" id="A0A7W9SMK8"/>
<sequence>MKCFLSLVAALALTLPAVAQSDPATAPASTQAYGLTTLGRASTSVTPDTCYLFFPLSDTKQRQALVTALSPLGLVLDKTTRVPASMNSFPASFPTGVSASLTFRINDKGEVVFAPSSLSELSKTLQTLGVTNYFIFGYSPKAQEAARKPLVEQAIKDGMAQAVTLATAAGVSKLQLVELKENGFSSLVSPPASWPDAAPFLAPSQELSYSIKLCFAPLDLVIPIKK</sequence>
<dbReference type="RefSeq" id="WP_184193009.1">
    <property type="nucleotide sequence ID" value="NZ_JACHGW010000001.1"/>
</dbReference>
<keyword evidence="1" id="KW-0732">Signal</keyword>
<organism evidence="2 3">
    <name type="scientific">Armatimonas rosea</name>
    <dbReference type="NCBI Taxonomy" id="685828"/>
    <lineage>
        <taxon>Bacteria</taxon>
        <taxon>Bacillati</taxon>
        <taxon>Armatimonadota</taxon>
        <taxon>Armatimonadia</taxon>
        <taxon>Armatimonadales</taxon>
        <taxon>Armatimonadaceae</taxon>
        <taxon>Armatimonas</taxon>
    </lineage>
</organism>
<reference evidence="2 3" key="1">
    <citation type="submission" date="2020-08" db="EMBL/GenBank/DDBJ databases">
        <title>Genomic Encyclopedia of Type Strains, Phase IV (KMG-IV): sequencing the most valuable type-strain genomes for metagenomic binning, comparative biology and taxonomic classification.</title>
        <authorList>
            <person name="Goeker M."/>
        </authorList>
    </citation>
    <scope>NUCLEOTIDE SEQUENCE [LARGE SCALE GENOMIC DNA]</scope>
    <source>
        <strain evidence="2 3">DSM 23562</strain>
    </source>
</reference>
<evidence type="ECO:0000313" key="2">
    <source>
        <dbReference type="EMBL" id="MBB6049401.1"/>
    </source>
</evidence>
<dbReference type="Proteomes" id="UP000520814">
    <property type="component" value="Unassembled WGS sequence"/>
</dbReference>
<evidence type="ECO:0000256" key="1">
    <source>
        <dbReference type="SAM" id="SignalP"/>
    </source>
</evidence>
<dbReference type="EMBL" id="JACHGW010000001">
    <property type="protein sequence ID" value="MBB6049401.1"/>
    <property type="molecule type" value="Genomic_DNA"/>
</dbReference>
<keyword evidence="3" id="KW-1185">Reference proteome</keyword>
<comment type="caution">
    <text evidence="2">The sequence shown here is derived from an EMBL/GenBank/DDBJ whole genome shotgun (WGS) entry which is preliminary data.</text>
</comment>
<feature type="signal peptide" evidence="1">
    <location>
        <begin position="1"/>
        <end position="19"/>
    </location>
</feature>
<feature type="chain" id="PRO_5030753444" evidence="1">
    <location>
        <begin position="20"/>
        <end position="226"/>
    </location>
</feature>
<proteinExistence type="predicted"/>
<dbReference type="Pfam" id="PF04402">
    <property type="entry name" value="SIMPL"/>
    <property type="match status" value="1"/>
</dbReference>
<evidence type="ECO:0000313" key="3">
    <source>
        <dbReference type="Proteomes" id="UP000520814"/>
    </source>
</evidence>